<keyword evidence="2" id="KW-1185">Reference proteome</keyword>
<dbReference type="AlphaFoldDB" id="A0A1E4SFV7"/>
<gene>
    <name evidence="1" type="ORF">CANTADRAFT_264018</name>
</gene>
<proteinExistence type="predicted"/>
<protein>
    <submittedName>
        <fullName evidence="1">Uncharacterized protein</fullName>
    </submittedName>
</protein>
<sequence>MRVAPHSYRSNPFTPVISHVMQFGHGCSQRNDLIFLHVEISGSFAEVYRFRPRKYWKSSKDRQFLCRREFVLMTNLSGAATISNSPVHNRNSIDFSQLAAYADKRLKGALPCEKRINAITADRIGT</sequence>
<reference evidence="2" key="1">
    <citation type="submission" date="2016-05" db="EMBL/GenBank/DDBJ databases">
        <title>Comparative genomics of biotechnologically important yeasts.</title>
        <authorList>
            <consortium name="DOE Joint Genome Institute"/>
            <person name="Riley R."/>
            <person name="Haridas S."/>
            <person name="Wolfe K.H."/>
            <person name="Lopes M.R."/>
            <person name="Hittinger C.T."/>
            <person name="Goker M."/>
            <person name="Salamov A."/>
            <person name="Wisecaver J."/>
            <person name="Long T.M."/>
            <person name="Aerts A.L."/>
            <person name="Barry K."/>
            <person name="Choi C."/>
            <person name="Clum A."/>
            <person name="Coughlan A.Y."/>
            <person name="Deshpande S."/>
            <person name="Douglass A.P."/>
            <person name="Hanson S.J."/>
            <person name="Klenk H.-P."/>
            <person name="Labutti K."/>
            <person name="Lapidus A."/>
            <person name="Lindquist E."/>
            <person name="Lipzen A."/>
            <person name="Meier-Kolthoff J.P."/>
            <person name="Ohm R.A."/>
            <person name="Otillar R.P."/>
            <person name="Pangilinan J."/>
            <person name="Peng Y."/>
            <person name="Rokas A."/>
            <person name="Rosa C.A."/>
            <person name="Scheuner C."/>
            <person name="Sibirny A.A."/>
            <person name="Slot J.C."/>
            <person name="Stielow J.B."/>
            <person name="Sun H."/>
            <person name="Kurtzman C.P."/>
            <person name="Blackwell M."/>
            <person name="Grigoriev I.V."/>
            <person name="Jeffries T.W."/>
        </authorList>
    </citation>
    <scope>NUCLEOTIDE SEQUENCE [LARGE SCALE GENOMIC DNA]</scope>
    <source>
        <strain evidence="2">NRRL Y-17324</strain>
    </source>
</reference>
<dbReference type="Proteomes" id="UP000094285">
    <property type="component" value="Unassembled WGS sequence"/>
</dbReference>
<name>A0A1E4SFV7_9ASCO</name>
<dbReference type="RefSeq" id="XP_020063467.1">
    <property type="nucleotide sequence ID" value="XM_020207756.1"/>
</dbReference>
<dbReference type="EMBL" id="KV453913">
    <property type="protein sequence ID" value="ODV78345.1"/>
    <property type="molecule type" value="Genomic_DNA"/>
</dbReference>
<evidence type="ECO:0000313" key="2">
    <source>
        <dbReference type="Proteomes" id="UP000094285"/>
    </source>
</evidence>
<accession>A0A1E4SFV7</accession>
<dbReference type="GeneID" id="30981893"/>
<organism evidence="1 2">
    <name type="scientific">Suhomyces tanzawaensis NRRL Y-17324</name>
    <dbReference type="NCBI Taxonomy" id="984487"/>
    <lineage>
        <taxon>Eukaryota</taxon>
        <taxon>Fungi</taxon>
        <taxon>Dikarya</taxon>
        <taxon>Ascomycota</taxon>
        <taxon>Saccharomycotina</taxon>
        <taxon>Pichiomycetes</taxon>
        <taxon>Debaryomycetaceae</taxon>
        <taxon>Suhomyces</taxon>
    </lineage>
</organism>
<evidence type="ECO:0000313" key="1">
    <source>
        <dbReference type="EMBL" id="ODV78345.1"/>
    </source>
</evidence>